<dbReference type="EMBL" id="FOIZ01000002">
    <property type="protein sequence ID" value="SEW45327.1"/>
    <property type="molecule type" value="Genomic_DNA"/>
</dbReference>
<dbReference type="SUPFAM" id="SSF88946">
    <property type="entry name" value="Sigma2 domain of RNA polymerase sigma factors"/>
    <property type="match status" value="1"/>
</dbReference>
<reference evidence="7 8" key="1">
    <citation type="submission" date="2016-10" db="EMBL/GenBank/DDBJ databases">
        <authorList>
            <person name="de Groot N.N."/>
        </authorList>
    </citation>
    <scope>NUCLEOTIDE SEQUENCE [LARGE SCALE GENOMIC DNA]</scope>
    <source>
        <strain evidence="7 8">DSM 17925</strain>
    </source>
</reference>
<dbReference type="AlphaFoldDB" id="A0A1I0RV98"/>
<evidence type="ECO:0000259" key="6">
    <source>
        <dbReference type="Pfam" id="PF08281"/>
    </source>
</evidence>
<accession>A0A1I0RV98</accession>
<keyword evidence="4" id="KW-0804">Transcription</keyword>
<keyword evidence="2" id="KW-0805">Transcription regulation</keyword>
<dbReference type="GO" id="GO:0003677">
    <property type="term" value="F:DNA binding"/>
    <property type="evidence" value="ECO:0007669"/>
    <property type="project" value="InterPro"/>
</dbReference>
<dbReference type="CDD" id="cd06171">
    <property type="entry name" value="Sigma70_r4"/>
    <property type="match status" value="1"/>
</dbReference>
<dbReference type="GO" id="GO:0016987">
    <property type="term" value="F:sigma factor activity"/>
    <property type="evidence" value="ECO:0007669"/>
    <property type="project" value="UniProtKB-KW"/>
</dbReference>
<evidence type="ECO:0000256" key="2">
    <source>
        <dbReference type="ARBA" id="ARBA00023015"/>
    </source>
</evidence>
<keyword evidence="8" id="KW-1185">Reference proteome</keyword>
<dbReference type="InterPro" id="IPR013325">
    <property type="entry name" value="RNA_pol_sigma_r2"/>
</dbReference>
<evidence type="ECO:0000256" key="3">
    <source>
        <dbReference type="ARBA" id="ARBA00023082"/>
    </source>
</evidence>
<dbReference type="InterPro" id="IPR036388">
    <property type="entry name" value="WH-like_DNA-bd_sf"/>
</dbReference>
<feature type="domain" description="RNA polymerase sigma factor 70 region 4 type 2" evidence="6">
    <location>
        <begin position="190"/>
        <end position="242"/>
    </location>
</feature>
<evidence type="ECO:0000259" key="5">
    <source>
        <dbReference type="Pfam" id="PF04542"/>
    </source>
</evidence>
<organism evidence="7 8">
    <name type="scientific">Cognatiyoonia koreensis</name>
    <dbReference type="NCBI Taxonomy" id="364200"/>
    <lineage>
        <taxon>Bacteria</taxon>
        <taxon>Pseudomonadati</taxon>
        <taxon>Pseudomonadota</taxon>
        <taxon>Alphaproteobacteria</taxon>
        <taxon>Rhodobacterales</taxon>
        <taxon>Paracoccaceae</taxon>
        <taxon>Cognatiyoonia</taxon>
    </lineage>
</organism>
<evidence type="ECO:0000256" key="1">
    <source>
        <dbReference type="ARBA" id="ARBA00010641"/>
    </source>
</evidence>
<keyword evidence="3" id="KW-0731">Sigma factor</keyword>
<dbReference type="Pfam" id="PF08281">
    <property type="entry name" value="Sigma70_r4_2"/>
    <property type="match status" value="1"/>
</dbReference>
<sequence>MLDTAKKKAGCIILEKSFDPTGEDLRKFHMFTASEEITADAKDVVLPPNTGHTRAKRCSLKAGDMTDAKMNQRLLWIAQMQAVRDQQDKAAFAELFGYFAPRVKSFLMKSGAAHDVAEECAQDVMATLWRKAHLFDPAKASVSTWIFTIARNRRIDFLRKDRRPEPEELPWGPEAEPDQADVMALAEDTERLGAALASLPEKQRILIEKAYFGDLSHSEIATETGLPLGTIKSRIRLALERLRHAMT</sequence>
<dbReference type="InterPro" id="IPR014284">
    <property type="entry name" value="RNA_pol_sigma-70_dom"/>
</dbReference>
<name>A0A1I0RV98_9RHOB</name>
<dbReference type="Gene3D" id="1.10.10.10">
    <property type="entry name" value="Winged helix-like DNA-binding domain superfamily/Winged helix DNA-binding domain"/>
    <property type="match status" value="1"/>
</dbReference>
<dbReference type="InterPro" id="IPR039425">
    <property type="entry name" value="RNA_pol_sigma-70-like"/>
</dbReference>
<protein>
    <submittedName>
        <fullName evidence="7">RNA polymerase sigma-70 factor, ECF subfamily</fullName>
    </submittedName>
</protein>
<dbReference type="InterPro" id="IPR007627">
    <property type="entry name" value="RNA_pol_sigma70_r2"/>
</dbReference>
<evidence type="ECO:0000313" key="7">
    <source>
        <dbReference type="EMBL" id="SEW45327.1"/>
    </source>
</evidence>
<dbReference type="GO" id="GO:0006352">
    <property type="term" value="P:DNA-templated transcription initiation"/>
    <property type="evidence" value="ECO:0007669"/>
    <property type="project" value="InterPro"/>
</dbReference>
<dbReference type="Pfam" id="PF04542">
    <property type="entry name" value="Sigma70_r2"/>
    <property type="match status" value="1"/>
</dbReference>
<proteinExistence type="inferred from homology"/>
<dbReference type="PANTHER" id="PTHR43133">
    <property type="entry name" value="RNA POLYMERASE ECF-TYPE SIGMA FACTO"/>
    <property type="match status" value="1"/>
</dbReference>
<feature type="domain" description="RNA polymerase sigma-70 region 2" evidence="5">
    <location>
        <begin position="95"/>
        <end position="163"/>
    </location>
</feature>
<dbReference type="Proteomes" id="UP000199167">
    <property type="component" value="Unassembled WGS sequence"/>
</dbReference>
<dbReference type="InterPro" id="IPR013324">
    <property type="entry name" value="RNA_pol_sigma_r3/r4-like"/>
</dbReference>
<dbReference type="STRING" id="364200.SAMN04488515_3318"/>
<comment type="similarity">
    <text evidence="1">Belongs to the sigma-70 factor family. ECF subfamily.</text>
</comment>
<dbReference type="PANTHER" id="PTHR43133:SF62">
    <property type="entry name" value="RNA POLYMERASE SIGMA FACTOR SIGZ"/>
    <property type="match status" value="1"/>
</dbReference>
<dbReference type="InterPro" id="IPR013249">
    <property type="entry name" value="RNA_pol_sigma70_r4_t2"/>
</dbReference>
<dbReference type="SUPFAM" id="SSF88659">
    <property type="entry name" value="Sigma3 and sigma4 domains of RNA polymerase sigma factors"/>
    <property type="match status" value="1"/>
</dbReference>
<dbReference type="Gene3D" id="1.10.1740.10">
    <property type="match status" value="1"/>
</dbReference>
<dbReference type="NCBIfam" id="TIGR02937">
    <property type="entry name" value="sigma70-ECF"/>
    <property type="match status" value="1"/>
</dbReference>
<evidence type="ECO:0000256" key="4">
    <source>
        <dbReference type="ARBA" id="ARBA00023163"/>
    </source>
</evidence>
<evidence type="ECO:0000313" key="8">
    <source>
        <dbReference type="Proteomes" id="UP000199167"/>
    </source>
</evidence>
<gene>
    <name evidence="7" type="ORF">SAMN04488515_3318</name>
</gene>